<sequence length="61" mass="6994">MNGQRFTTKFSRCARDHLRLGRVLGLGRQESLTPHARDVHSVRRNEATFSKLIVRQAAAFE</sequence>
<organism evidence="1 2">
    <name type="scientific">Turneriella parva (strain ATCC BAA-1111 / DSM 21527 / NCTC 11395 / H)</name>
    <name type="common">Leptospira parva</name>
    <dbReference type="NCBI Taxonomy" id="869212"/>
    <lineage>
        <taxon>Bacteria</taxon>
        <taxon>Pseudomonadati</taxon>
        <taxon>Spirochaetota</taxon>
        <taxon>Spirochaetia</taxon>
        <taxon>Leptospirales</taxon>
        <taxon>Leptospiraceae</taxon>
        <taxon>Turneriella</taxon>
    </lineage>
</organism>
<accession>I4B5W1</accession>
<dbReference type="EMBL" id="CP002959">
    <property type="protein sequence ID" value="AFM12668.1"/>
    <property type="molecule type" value="Genomic_DNA"/>
</dbReference>
<gene>
    <name evidence="1" type="ordered locus">Turpa_2022</name>
</gene>
<dbReference type="HOGENOM" id="CLU_2921455_0_0_12"/>
<name>I4B5W1_TURPD</name>
<dbReference type="STRING" id="869212.Turpa_2022"/>
<protein>
    <submittedName>
        <fullName evidence="1">Uncharacterized protein</fullName>
    </submittedName>
</protein>
<evidence type="ECO:0000313" key="2">
    <source>
        <dbReference type="Proteomes" id="UP000006048"/>
    </source>
</evidence>
<dbReference type="KEGG" id="tpx:Turpa_2022"/>
<evidence type="ECO:0000313" key="1">
    <source>
        <dbReference type="EMBL" id="AFM12668.1"/>
    </source>
</evidence>
<dbReference type="AlphaFoldDB" id="I4B5W1"/>
<reference evidence="1 2" key="1">
    <citation type="submission" date="2012-06" db="EMBL/GenBank/DDBJ databases">
        <title>The complete chromosome of genome of Turneriella parva DSM 21527.</title>
        <authorList>
            <consortium name="US DOE Joint Genome Institute (JGI-PGF)"/>
            <person name="Lucas S."/>
            <person name="Han J."/>
            <person name="Lapidus A."/>
            <person name="Bruce D."/>
            <person name="Goodwin L."/>
            <person name="Pitluck S."/>
            <person name="Peters L."/>
            <person name="Kyrpides N."/>
            <person name="Mavromatis K."/>
            <person name="Ivanova N."/>
            <person name="Mikhailova N."/>
            <person name="Chertkov O."/>
            <person name="Detter J.C."/>
            <person name="Tapia R."/>
            <person name="Han C."/>
            <person name="Land M."/>
            <person name="Hauser L."/>
            <person name="Markowitz V."/>
            <person name="Cheng J.-F."/>
            <person name="Hugenholtz P."/>
            <person name="Woyke T."/>
            <person name="Wu D."/>
            <person name="Gronow S."/>
            <person name="Wellnitz S."/>
            <person name="Brambilla E."/>
            <person name="Klenk H.-P."/>
            <person name="Eisen J.A."/>
        </authorList>
    </citation>
    <scope>NUCLEOTIDE SEQUENCE [LARGE SCALE GENOMIC DNA]</scope>
    <source>
        <strain evidence="2">ATCC BAA-1111 / DSM 21527 / NCTC 11395 / H</strain>
    </source>
</reference>
<proteinExistence type="predicted"/>
<dbReference type="Proteomes" id="UP000006048">
    <property type="component" value="Chromosome"/>
</dbReference>
<keyword evidence="2" id="KW-1185">Reference proteome</keyword>